<sequence length="1402" mass="158586">MGIPAFYRWLTEKYPLIIADVMEETPLLINGVSVPLDTSCPNPNGIEFDNLYLDMNGIIHPCFHPEGLPPPTTYEEVFAAVFKYIDRIFSIVRPRKLLFMAIDGVAPRAKMNQQRSRRFRAARDAADQALSIGTDGGIVPESEEGNLEQVKKLDSNVITPGTEFMDLLSSALHYYIRLRMKDDLGWRGVKVILSDANVAGEGEHKIMSYIRLQRNLPGFDPNTRHCLYGLDADLIMLALASHEIHFSILREDLGNASTGGKSLKEKHRLMKRRKLNGDSEQVGKFAENIEKHISGMKFQFLNVWILREYLAYDLRIPDTTLKVDLERVIDDFVFMCLFVGNDFLPHIPSLEISEGAIDLLMAVYKKEFAQMGGYLTNSFEINLIRVEHFVQALGSHESAIFRRRNQMQKEREIRFQRISKRPQAFHSSKSLFDDGVSESCKSSVKLETAPLSQNRQNPRSMAIKESNHFSSNGTSAVVDKIKLGEEGWKERYYAEKFEAKSEDERDTIRRHAVLKYVEGICWVMHYYYEGVCSWQWFYPYHYAPFASDFYGCDQLEIHFTLGEPFKPFDQLMAVLPAASAHALPLFYRKLMMDASSPILDFYPTDFELDNNGKRFSWQAICKLPFIEESRLVSEITKVEHTLTDEERRRNRLGYDVLCVHISHPLAVKVISMFKCKDQPALPTANGKLKIDPKISGGMNGYIYISEKPEWPLGIFSPIDGMLMIASEQAISVFYEYPPFHSHIPRLPEGVILPNKSVTKCNILHAHHLWHEPAIPGSISSKRQIPKSISGPQLAELAHRLVSEYSSSKQLDFRRCAERGLPLDAARMGEMRTQVQPKKRKRGKHNKNCLDGSSKESQGGKGDFVPINNVKNMESSTLRQQGESCGGYGSDGVDEIKIEKSKKRKRSSNNRKHEEGAVIHDGVQKLERSIQEQRNSDHTSGGVDGENDYKEEKSRKRKSRKRKQRNKKGNQNDGDAVQNKNAEKLGCCNHHISEQQSCVLQEQSGGDVRAVGDVSLELKTEVESKKRRKIEADGVLIDNVEKLESCFLMEQRGRDSNHTNAYGLDATSKPVPNNNHLELEDGAVELNKELKSKKRKRRSKKRRKIEADGVLINSVEKLGSCSPMEQRGGDSKLTDADGLDSTRLPVPNKINQELEGSGLQEQIEHFDHSGANEVEIKPEVKSKRKKRRSKKKQQMELTVPANDPVNLQSGLPGKQGTFDSNHIGVGGLEMLMDWTQPVSVPNNNHQELEDGAVELKKELKSKKRKRRSKKRRKIEADGVLINSVEKLGSCSPMEQRGGDSKLTDADGLDSTRLPVPNKINQELEGSGLQEQIEHFDHSGANEVEIKPEVKSKRKKRRSKKKQQMELTVPANDPVNLQSGLPGKQGTFDSKHIGVGGLEMKTEV</sequence>
<evidence type="ECO:0000256" key="6">
    <source>
        <dbReference type="SAM" id="Coils"/>
    </source>
</evidence>
<dbReference type="Gene3D" id="3.40.50.12390">
    <property type="match status" value="2"/>
</dbReference>
<dbReference type="FunFam" id="1.25.40.1050:FF:000002">
    <property type="entry name" value="5'-3' exoribonuclease"/>
    <property type="match status" value="1"/>
</dbReference>
<feature type="domain" description="Xrn1 N-terminal" evidence="8">
    <location>
        <begin position="1"/>
        <end position="252"/>
    </location>
</feature>
<dbReference type="Pfam" id="PF03159">
    <property type="entry name" value="XRN_N"/>
    <property type="match status" value="1"/>
</dbReference>
<evidence type="ECO:0000256" key="3">
    <source>
        <dbReference type="ARBA" id="ARBA00022722"/>
    </source>
</evidence>
<protein>
    <submittedName>
        <fullName evidence="11">5'-3' exoribonuclease 4-like isoform X1</fullName>
    </submittedName>
</protein>
<evidence type="ECO:0000256" key="1">
    <source>
        <dbReference type="ARBA" id="ARBA00006994"/>
    </source>
</evidence>
<feature type="compositionally biased region" description="Basic and acidic residues" evidence="7">
    <location>
        <begin position="1334"/>
        <end position="1349"/>
    </location>
</feature>
<feature type="region of interest" description="Disordered" evidence="7">
    <location>
        <begin position="1287"/>
        <end position="1314"/>
    </location>
</feature>
<feature type="compositionally biased region" description="Basic and acidic residues" evidence="7">
    <location>
        <begin position="910"/>
        <end position="936"/>
    </location>
</feature>
<keyword evidence="5" id="KW-0269">Exonuclease</keyword>
<dbReference type="PANTHER" id="PTHR12341:SF53">
    <property type="entry name" value="5'-3' EXORIBONUCLEASE"/>
    <property type="match status" value="1"/>
</dbReference>
<feature type="coiled-coil region" evidence="6">
    <location>
        <begin position="1075"/>
        <end position="1102"/>
    </location>
</feature>
<dbReference type="GO" id="GO:0006397">
    <property type="term" value="P:mRNA processing"/>
    <property type="evidence" value="ECO:0007669"/>
    <property type="project" value="UniProtKB-KW"/>
</dbReference>
<dbReference type="GO" id="GO:0004534">
    <property type="term" value="F:5'-3' RNA exonuclease activity"/>
    <property type="evidence" value="ECO:0007669"/>
    <property type="project" value="TreeGrafter"/>
</dbReference>
<feature type="compositionally biased region" description="Basic residues" evidence="7">
    <location>
        <begin position="1350"/>
        <end position="1360"/>
    </location>
</feature>
<feature type="compositionally biased region" description="Basic and acidic residues" evidence="7">
    <location>
        <begin position="1166"/>
        <end position="1180"/>
    </location>
</feature>
<dbReference type="CDD" id="cd18673">
    <property type="entry name" value="PIN_XRN1-2-like"/>
    <property type="match status" value="1"/>
</dbReference>
<keyword evidence="6" id="KW-0175">Coiled coil</keyword>
<keyword evidence="4" id="KW-0378">Hydrolase</keyword>
<accession>A0AAJ6TH55</accession>
<dbReference type="PANTHER" id="PTHR12341">
    <property type="entry name" value="5'-&gt;3' EXORIBONUCLEASE"/>
    <property type="match status" value="1"/>
</dbReference>
<dbReference type="KEGG" id="peu:105115735"/>
<dbReference type="InterPro" id="IPR027073">
    <property type="entry name" value="5_3_exoribonuclease"/>
</dbReference>
<dbReference type="Pfam" id="PF17846">
    <property type="entry name" value="XRN_M"/>
    <property type="match status" value="1"/>
</dbReference>
<feature type="compositionally biased region" description="Basic residues" evidence="7">
    <location>
        <begin position="899"/>
        <end position="909"/>
    </location>
</feature>
<name>A0AAJ6TH55_POPEU</name>
<evidence type="ECO:0000256" key="5">
    <source>
        <dbReference type="ARBA" id="ARBA00022839"/>
    </source>
</evidence>
<feature type="compositionally biased region" description="Basic residues" evidence="7">
    <location>
        <begin position="836"/>
        <end position="846"/>
    </location>
</feature>
<dbReference type="GO" id="GO:0003723">
    <property type="term" value="F:RNA binding"/>
    <property type="evidence" value="ECO:0007669"/>
    <property type="project" value="TreeGrafter"/>
</dbReference>
<keyword evidence="2" id="KW-0507">mRNA processing</keyword>
<feature type="coiled-coil region" evidence="6">
    <location>
        <begin position="1244"/>
        <end position="1271"/>
    </location>
</feature>
<evidence type="ECO:0000256" key="2">
    <source>
        <dbReference type="ARBA" id="ARBA00022664"/>
    </source>
</evidence>
<keyword evidence="10" id="KW-1185">Reference proteome</keyword>
<evidence type="ECO:0000259" key="9">
    <source>
        <dbReference type="Pfam" id="PF17846"/>
    </source>
</evidence>
<dbReference type="InterPro" id="IPR004859">
    <property type="entry name" value="Xrn1_N"/>
</dbReference>
<dbReference type="FunFam" id="3.40.50.12390:FF:000003">
    <property type="entry name" value="5'-3' exoribonuclease"/>
    <property type="match status" value="1"/>
</dbReference>
<dbReference type="GO" id="GO:0005634">
    <property type="term" value="C:nucleus"/>
    <property type="evidence" value="ECO:0007669"/>
    <property type="project" value="TreeGrafter"/>
</dbReference>
<gene>
    <name evidence="11" type="primary">LOC105115735</name>
</gene>
<feature type="region of interest" description="Disordered" evidence="7">
    <location>
        <begin position="1334"/>
        <end position="1402"/>
    </location>
</feature>
<organism evidence="10 11">
    <name type="scientific">Populus euphratica</name>
    <name type="common">Euphrates poplar</name>
    <dbReference type="NCBI Taxonomy" id="75702"/>
    <lineage>
        <taxon>Eukaryota</taxon>
        <taxon>Viridiplantae</taxon>
        <taxon>Streptophyta</taxon>
        <taxon>Embryophyta</taxon>
        <taxon>Tracheophyta</taxon>
        <taxon>Spermatophyta</taxon>
        <taxon>Magnoliopsida</taxon>
        <taxon>eudicotyledons</taxon>
        <taxon>Gunneridae</taxon>
        <taxon>Pentapetalae</taxon>
        <taxon>rosids</taxon>
        <taxon>fabids</taxon>
        <taxon>Malpighiales</taxon>
        <taxon>Salicaceae</taxon>
        <taxon>Saliceae</taxon>
        <taxon>Populus</taxon>
    </lineage>
</organism>
<evidence type="ECO:0000313" key="10">
    <source>
        <dbReference type="Proteomes" id="UP000694918"/>
    </source>
</evidence>
<proteinExistence type="inferred from homology"/>
<dbReference type="GeneID" id="105115735"/>
<feature type="compositionally biased region" description="Polar residues" evidence="7">
    <location>
        <begin position="868"/>
        <end position="882"/>
    </location>
</feature>
<feature type="region of interest" description="Disordered" evidence="7">
    <location>
        <begin position="828"/>
        <end position="977"/>
    </location>
</feature>
<evidence type="ECO:0000313" key="11">
    <source>
        <dbReference type="RefSeq" id="XP_011011028.1"/>
    </source>
</evidence>
<evidence type="ECO:0000256" key="4">
    <source>
        <dbReference type="ARBA" id="ARBA00022801"/>
    </source>
</evidence>
<evidence type="ECO:0000259" key="8">
    <source>
        <dbReference type="Pfam" id="PF03159"/>
    </source>
</evidence>
<feature type="region of interest" description="Disordered" evidence="7">
    <location>
        <begin position="1166"/>
        <end position="1216"/>
    </location>
</feature>
<dbReference type="RefSeq" id="XP_011011028.1">
    <property type="nucleotide sequence ID" value="XM_011012726.1"/>
</dbReference>
<reference evidence="11" key="1">
    <citation type="submission" date="2025-08" db="UniProtKB">
        <authorList>
            <consortium name="RefSeq"/>
        </authorList>
    </citation>
    <scope>IDENTIFICATION</scope>
</reference>
<feature type="compositionally biased region" description="Basic residues" evidence="7">
    <location>
        <begin position="954"/>
        <end position="967"/>
    </location>
</feature>
<dbReference type="GO" id="GO:0000956">
    <property type="term" value="P:nuclear-transcribed mRNA catabolic process"/>
    <property type="evidence" value="ECO:0007669"/>
    <property type="project" value="TreeGrafter"/>
</dbReference>
<comment type="similarity">
    <text evidence="1">Belongs to the 5'-3' exonuclease family. XRN2/RAT1 subfamily.</text>
</comment>
<dbReference type="Proteomes" id="UP000694918">
    <property type="component" value="Unplaced"/>
</dbReference>
<feature type="domain" description="Xrn1 helical" evidence="9">
    <location>
        <begin position="323"/>
        <end position="759"/>
    </location>
</feature>
<feature type="compositionally biased region" description="Basic residues" evidence="7">
    <location>
        <begin position="1181"/>
        <end position="1191"/>
    </location>
</feature>
<dbReference type="Gene3D" id="1.25.40.1050">
    <property type="match status" value="1"/>
</dbReference>
<dbReference type="InterPro" id="IPR041412">
    <property type="entry name" value="Xrn1_helical"/>
</dbReference>
<keyword evidence="3" id="KW-0540">Nuclease</keyword>
<feature type="region of interest" description="Disordered" evidence="7">
    <location>
        <begin position="1117"/>
        <end position="1145"/>
    </location>
</feature>
<evidence type="ECO:0000256" key="7">
    <source>
        <dbReference type="SAM" id="MobiDB-lite"/>
    </source>
</evidence>